<feature type="transmembrane region" description="Helical" evidence="1">
    <location>
        <begin position="37"/>
        <end position="55"/>
    </location>
</feature>
<dbReference type="OrthoDB" id="4338760at2"/>
<evidence type="ECO:0000313" key="2">
    <source>
        <dbReference type="EMBL" id="OPC82613.1"/>
    </source>
</evidence>
<accession>A0A1T3P0J5</accession>
<dbReference type="InterPro" id="IPR046095">
    <property type="entry name" value="DUF6113"/>
</dbReference>
<keyword evidence="3" id="KW-1185">Reference proteome</keyword>
<reference evidence="2 3" key="1">
    <citation type="submission" date="2017-03" db="EMBL/GenBank/DDBJ databases">
        <title>Draft genome sequence of Streptomyces scabrisporus NF3, endophyte isolated from Amphipterygium adstringens.</title>
        <authorList>
            <person name="Vazquez M."/>
            <person name="Ceapa C.D."/>
            <person name="Rodriguez Luna D."/>
            <person name="Sanchez Esquivel S."/>
        </authorList>
    </citation>
    <scope>NUCLEOTIDE SEQUENCE [LARGE SCALE GENOMIC DNA]</scope>
    <source>
        <strain evidence="2 3">NF3</strain>
    </source>
</reference>
<keyword evidence="1" id="KW-1133">Transmembrane helix</keyword>
<evidence type="ECO:0000313" key="3">
    <source>
        <dbReference type="Proteomes" id="UP000190037"/>
    </source>
</evidence>
<comment type="caution">
    <text evidence="2">The sequence shown here is derived from an EMBL/GenBank/DDBJ whole genome shotgun (WGS) entry which is preliminary data.</text>
</comment>
<feature type="transmembrane region" description="Helical" evidence="1">
    <location>
        <begin position="12"/>
        <end position="31"/>
    </location>
</feature>
<gene>
    <name evidence="2" type="ORF">B4N89_18190</name>
</gene>
<dbReference type="Pfam" id="PF19608">
    <property type="entry name" value="DUF6113"/>
    <property type="match status" value="1"/>
</dbReference>
<sequence>MPQKAGRVAAYVVLFLLGVGIAFIGAFTQAAYPPAGLIVSLAGSGGLFVAGGSLLKTKAGAAVPVAGWMLTVLWLASWTKPEGDWIFVSGFLSYIYLLGGTIFGVAAATYPWGGIKPVLLSGESVKTRTR</sequence>
<evidence type="ECO:0008006" key="4">
    <source>
        <dbReference type="Google" id="ProtNLM"/>
    </source>
</evidence>
<dbReference type="AlphaFoldDB" id="A0A1T3P0J5"/>
<keyword evidence="1" id="KW-0472">Membrane</keyword>
<dbReference type="Proteomes" id="UP000190037">
    <property type="component" value="Unassembled WGS sequence"/>
</dbReference>
<organism evidence="2 3">
    <name type="scientific">Embleya scabrispora</name>
    <dbReference type="NCBI Taxonomy" id="159449"/>
    <lineage>
        <taxon>Bacteria</taxon>
        <taxon>Bacillati</taxon>
        <taxon>Actinomycetota</taxon>
        <taxon>Actinomycetes</taxon>
        <taxon>Kitasatosporales</taxon>
        <taxon>Streptomycetaceae</taxon>
        <taxon>Embleya</taxon>
    </lineage>
</organism>
<dbReference type="STRING" id="159449.B4N89_18190"/>
<proteinExistence type="predicted"/>
<feature type="transmembrane region" description="Helical" evidence="1">
    <location>
        <begin position="85"/>
        <end position="110"/>
    </location>
</feature>
<keyword evidence="1" id="KW-0812">Transmembrane</keyword>
<name>A0A1T3P0J5_9ACTN</name>
<dbReference type="RefSeq" id="WP_078976880.1">
    <property type="nucleotide sequence ID" value="NZ_MWQN01000001.1"/>
</dbReference>
<evidence type="ECO:0000256" key="1">
    <source>
        <dbReference type="SAM" id="Phobius"/>
    </source>
</evidence>
<protein>
    <recommendedName>
        <fullName evidence="4">Integral membrane protein</fullName>
    </recommendedName>
</protein>
<feature type="transmembrane region" description="Helical" evidence="1">
    <location>
        <begin position="62"/>
        <end position="79"/>
    </location>
</feature>
<dbReference type="EMBL" id="MWQN01000001">
    <property type="protein sequence ID" value="OPC82613.1"/>
    <property type="molecule type" value="Genomic_DNA"/>
</dbReference>